<dbReference type="AlphaFoldDB" id="A0A6A4HZ51"/>
<name>A0A6A4HZ51_9AGAR</name>
<dbReference type="Gene3D" id="3.40.50.1010">
    <property type="entry name" value="5'-nuclease"/>
    <property type="match status" value="1"/>
</dbReference>
<protein>
    <recommendedName>
        <fullName evidence="5">PIN domain-like protein</fullName>
    </recommendedName>
</protein>
<proteinExistence type="inferred from homology"/>
<feature type="region of interest" description="Disordered" evidence="2">
    <location>
        <begin position="187"/>
        <end position="214"/>
    </location>
</feature>
<feature type="compositionally biased region" description="Polar residues" evidence="2">
    <location>
        <begin position="743"/>
        <end position="754"/>
    </location>
</feature>
<dbReference type="EMBL" id="ML769426">
    <property type="protein sequence ID" value="KAE9403311.1"/>
    <property type="molecule type" value="Genomic_DNA"/>
</dbReference>
<feature type="region of interest" description="Disordered" evidence="2">
    <location>
        <begin position="737"/>
        <end position="778"/>
    </location>
</feature>
<comment type="similarity">
    <text evidence="1">Belongs to the asteroid family.</text>
</comment>
<evidence type="ECO:0008006" key="5">
    <source>
        <dbReference type="Google" id="ProtNLM"/>
    </source>
</evidence>
<evidence type="ECO:0000313" key="4">
    <source>
        <dbReference type="Proteomes" id="UP000799118"/>
    </source>
</evidence>
<keyword evidence="4" id="KW-1185">Reference proteome</keyword>
<dbReference type="SUPFAM" id="SSF88723">
    <property type="entry name" value="PIN domain-like"/>
    <property type="match status" value="1"/>
</dbReference>
<dbReference type="InterPro" id="IPR026832">
    <property type="entry name" value="Asteroid"/>
</dbReference>
<evidence type="ECO:0000256" key="1">
    <source>
        <dbReference type="ARBA" id="ARBA00007398"/>
    </source>
</evidence>
<organism evidence="3 4">
    <name type="scientific">Gymnopus androsaceus JB14</name>
    <dbReference type="NCBI Taxonomy" id="1447944"/>
    <lineage>
        <taxon>Eukaryota</taxon>
        <taxon>Fungi</taxon>
        <taxon>Dikarya</taxon>
        <taxon>Basidiomycota</taxon>
        <taxon>Agaricomycotina</taxon>
        <taxon>Agaricomycetes</taxon>
        <taxon>Agaricomycetidae</taxon>
        <taxon>Agaricales</taxon>
        <taxon>Marasmiineae</taxon>
        <taxon>Omphalotaceae</taxon>
        <taxon>Gymnopus</taxon>
    </lineage>
</organism>
<dbReference type="OrthoDB" id="25987at2759"/>
<dbReference type="PANTHER" id="PTHR15665">
    <property type="entry name" value="ASTEROID PROTEIN"/>
    <property type="match status" value="1"/>
</dbReference>
<gene>
    <name evidence="3" type="ORF">BT96DRAFT_990352</name>
</gene>
<accession>A0A6A4HZ51</accession>
<evidence type="ECO:0000313" key="3">
    <source>
        <dbReference type="EMBL" id="KAE9403311.1"/>
    </source>
</evidence>
<feature type="compositionally biased region" description="Low complexity" evidence="2">
    <location>
        <begin position="520"/>
        <end position="529"/>
    </location>
</feature>
<feature type="region of interest" description="Disordered" evidence="2">
    <location>
        <begin position="470"/>
        <end position="489"/>
    </location>
</feature>
<dbReference type="InterPro" id="IPR029060">
    <property type="entry name" value="PIN-like_dom_sf"/>
</dbReference>
<dbReference type="PANTHER" id="PTHR15665:SF1">
    <property type="entry name" value="PROTEIN ASTEROID HOMOLOG 1"/>
    <property type="match status" value="1"/>
</dbReference>
<sequence>MGVQGLTTFLREHRALSKTVLLPSVQPVHFVVDGWSFIFELAFKSSLPWVYGGEYPDFARLITSVVQAWLAVGVKLSFVFDGPAPEIKFRTLMTRMAKSHIEPSLLFFRTSQASRSTPRLQASSNNKIDIHFADEEGDPYAVELAGRLGAYVVANDSDFVILNSEGYLGFIPLEGIVWQAPIMDAEPNDDHNDDFQPVRTGKRKPSKNPNLGRGIIPPSNHLISAIPITLLPLVGALAGNDFSNQSAPAGKQVQQLFFESRMNASARITRVASTLQSILSKSLSAQRKQAKYHVDSVMDLIDKTVKALLIRSLDSLGSGEVENLVERIVESTLQYAIPRYEGEAAALDSLWPTELCALHEPSLCPMIPFFSRNIAAKAKEWAGSEEDLDMDPNEELIEQDKIRGALLQEYRAGRLAPNIIHCLASGTLWPRFFLENPDVETTSRMTRPIRQWYCAILDDAVGLPDFIEEPELRDETGPSTVADDDEDEDELIDVAESDSEDEGKDDPNSEGSEEEEEEPTSPSTLSISSPRRKITEYLRRGTRVVDEIVVVPSFHHTPSSQTPFLSKPVDERLTVMLHALSSNTVPNITDLPPPQLLTALAFRWLLRSLRDRAMENPSKENQLAKWTENEARCFLASFDWDCTRTSLDLGYPAILDRNVQLSSQVLVCMDSVHQLAEVMILSDRVSTSAHLFSGRQYHSYLTGTVPSDNAFPRELWAACVSGLEDSLVGERVKVKKNKKKNNTQNQIPTQASLNKKNKPTGPSRGGLFDLLGDVEAEA</sequence>
<dbReference type="Proteomes" id="UP000799118">
    <property type="component" value="Unassembled WGS sequence"/>
</dbReference>
<feature type="compositionally biased region" description="Acidic residues" evidence="2">
    <location>
        <begin position="494"/>
        <end position="504"/>
    </location>
</feature>
<evidence type="ECO:0000256" key="2">
    <source>
        <dbReference type="SAM" id="MobiDB-lite"/>
    </source>
</evidence>
<reference evidence="3" key="1">
    <citation type="journal article" date="2019" name="Environ. Microbiol.">
        <title>Fungal ecological strategies reflected in gene transcription - a case study of two litter decomposers.</title>
        <authorList>
            <person name="Barbi F."/>
            <person name="Kohler A."/>
            <person name="Barry K."/>
            <person name="Baskaran P."/>
            <person name="Daum C."/>
            <person name="Fauchery L."/>
            <person name="Ihrmark K."/>
            <person name="Kuo A."/>
            <person name="LaButti K."/>
            <person name="Lipzen A."/>
            <person name="Morin E."/>
            <person name="Grigoriev I.V."/>
            <person name="Henrissat B."/>
            <person name="Lindahl B."/>
            <person name="Martin F."/>
        </authorList>
    </citation>
    <scope>NUCLEOTIDE SEQUENCE</scope>
    <source>
        <strain evidence="3">JB14</strain>
    </source>
</reference>
<feature type="region of interest" description="Disordered" evidence="2">
    <location>
        <begin position="494"/>
        <end position="532"/>
    </location>
</feature>